<dbReference type="AlphaFoldDB" id="A0A016T8T9"/>
<protein>
    <submittedName>
        <fullName evidence="2">Uncharacterized protein</fullName>
    </submittedName>
</protein>
<dbReference type="Proteomes" id="UP000024635">
    <property type="component" value="Unassembled WGS sequence"/>
</dbReference>
<comment type="caution">
    <text evidence="2">The sequence shown here is derived from an EMBL/GenBank/DDBJ whole genome shotgun (WGS) entry which is preliminary data.</text>
</comment>
<evidence type="ECO:0000256" key="1">
    <source>
        <dbReference type="SAM" id="MobiDB-lite"/>
    </source>
</evidence>
<evidence type="ECO:0000313" key="2">
    <source>
        <dbReference type="EMBL" id="EYB99115.1"/>
    </source>
</evidence>
<organism evidence="2 3">
    <name type="scientific">Ancylostoma ceylanicum</name>
    <dbReference type="NCBI Taxonomy" id="53326"/>
    <lineage>
        <taxon>Eukaryota</taxon>
        <taxon>Metazoa</taxon>
        <taxon>Ecdysozoa</taxon>
        <taxon>Nematoda</taxon>
        <taxon>Chromadorea</taxon>
        <taxon>Rhabditida</taxon>
        <taxon>Rhabditina</taxon>
        <taxon>Rhabditomorpha</taxon>
        <taxon>Strongyloidea</taxon>
        <taxon>Ancylostomatidae</taxon>
        <taxon>Ancylostomatinae</taxon>
        <taxon>Ancylostoma</taxon>
    </lineage>
</organism>
<name>A0A016T8T9_9BILA</name>
<sequence length="79" mass="9313">MGSTISGRKKTRNKYKSDRKSYVENQSQRPYHKRRNLNSRYHPRNRSEQNIASRLTATKVSMTLVYFLTLVSDSIFLSN</sequence>
<feature type="compositionally biased region" description="Basic residues" evidence="1">
    <location>
        <begin position="30"/>
        <end position="44"/>
    </location>
</feature>
<feature type="region of interest" description="Disordered" evidence="1">
    <location>
        <begin position="1"/>
        <end position="49"/>
    </location>
</feature>
<proteinExistence type="predicted"/>
<dbReference type="EMBL" id="JARK01001461">
    <property type="protein sequence ID" value="EYB99115.1"/>
    <property type="molecule type" value="Genomic_DNA"/>
</dbReference>
<evidence type="ECO:0000313" key="3">
    <source>
        <dbReference type="Proteomes" id="UP000024635"/>
    </source>
</evidence>
<gene>
    <name evidence="2" type="primary">Acey_s0125.g1294</name>
    <name evidence="2" type="ORF">Y032_0125g1294</name>
</gene>
<keyword evidence="3" id="KW-1185">Reference proteome</keyword>
<accession>A0A016T8T9</accession>
<reference evidence="3" key="1">
    <citation type="journal article" date="2015" name="Nat. Genet.">
        <title>The genome and transcriptome of the zoonotic hookworm Ancylostoma ceylanicum identify infection-specific gene families.</title>
        <authorList>
            <person name="Schwarz E.M."/>
            <person name="Hu Y."/>
            <person name="Antoshechkin I."/>
            <person name="Miller M.M."/>
            <person name="Sternberg P.W."/>
            <person name="Aroian R.V."/>
        </authorList>
    </citation>
    <scope>NUCLEOTIDE SEQUENCE</scope>
    <source>
        <strain evidence="3">HY135</strain>
    </source>
</reference>